<evidence type="ECO:0000313" key="2">
    <source>
        <dbReference type="Proteomes" id="UP000215914"/>
    </source>
</evidence>
<evidence type="ECO:0000313" key="1">
    <source>
        <dbReference type="EMBL" id="KAF5768484.1"/>
    </source>
</evidence>
<gene>
    <name evidence="1" type="ORF">HanXRQr2_Chr14g0637001</name>
</gene>
<proteinExistence type="predicted"/>
<reference evidence="1" key="2">
    <citation type="submission" date="2020-06" db="EMBL/GenBank/DDBJ databases">
        <title>Helianthus annuus Genome sequencing and assembly Release 2.</title>
        <authorList>
            <person name="Gouzy J."/>
            <person name="Langlade N."/>
            <person name="Munos S."/>
        </authorList>
    </citation>
    <scope>NUCLEOTIDE SEQUENCE</scope>
    <source>
        <tissue evidence="1">Leaves</tissue>
    </source>
</reference>
<name>A0A9K3E9J8_HELAN</name>
<accession>A0A9K3E9J8</accession>
<dbReference type="AlphaFoldDB" id="A0A9K3E9J8"/>
<keyword evidence="2" id="KW-1185">Reference proteome</keyword>
<reference evidence="1" key="1">
    <citation type="journal article" date="2017" name="Nature">
        <title>The sunflower genome provides insights into oil metabolism, flowering and Asterid evolution.</title>
        <authorList>
            <person name="Badouin H."/>
            <person name="Gouzy J."/>
            <person name="Grassa C.J."/>
            <person name="Murat F."/>
            <person name="Staton S.E."/>
            <person name="Cottret L."/>
            <person name="Lelandais-Briere C."/>
            <person name="Owens G.L."/>
            <person name="Carrere S."/>
            <person name="Mayjonade B."/>
            <person name="Legrand L."/>
            <person name="Gill N."/>
            <person name="Kane N.C."/>
            <person name="Bowers J.E."/>
            <person name="Hubner S."/>
            <person name="Bellec A."/>
            <person name="Berard A."/>
            <person name="Berges H."/>
            <person name="Blanchet N."/>
            <person name="Boniface M.C."/>
            <person name="Brunel D."/>
            <person name="Catrice O."/>
            <person name="Chaidir N."/>
            <person name="Claudel C."/>
            <person name="Donnadieu C."/>
            <person name="Faraut T."/>
            <person name="Fievet G."/>
            <person name="Helmstetter N."/>
            <person name="King M."/>
            <person name="Knapp S.J."/>
            <person name="Lai Z."/>
            <person name="Le Paslier M.C."/>
            <person name="Lippi Y."/>
            <person name="Lorenzon L."/>
            <person name="Mandel J.R."/>
            <person name="Marage G."/>
            <person name="Marchand G."/>
            <person name="Marquand E."/>
            <person name="Bret-Mestries E."/>
            <person name="Morien E."/>
            <person name="Nambeesan S."/>
            <person name="Nguyen T."/>
            <person name="Pegot-Espagnet P."/>
            <person name="Pouilly N."/>
            <person name="Raftis F."/>
            <person name="Sallet E."/>
            <person name="Schiex T."/>
            <person name="Thomas J."/>
            <person name="Vandecasteele C."/>
            <person name="Vares D."/>
            <person name="Vear F."/>
            <person name="Vautrin S."/>
            <person name="Crespi M."/>
            <person name="Mangin B."/>
            <person name="Burke J.M."/>
            <person name="Salse J."/>
            <person name="Munos S."/>
            <person name="Vincourt P."/>
            <person name="Rieseberg L.H."/>
            <person name="Langlade N.B."/>
        </authorList>
    </citation>
    <scope>NUCLEOTIDE SEQUENCE</scope>
    <source>
        <tissue evidence="1">Leaves</tissue>
    </source>
</reference>
<dbReference type="Gramene" id="mRNA:HanXRQr2_Chr14g0637001">
    <property type="protein sequence ID" value="CDS:HanXRQr2_Chr14g0637001.1"/>
    <property type="gene ID" value="HanXRQr2_Chr14g0637001"/>
</dbReference>
<dbReference type="Proteomes" id="UP000215914">
    <property type="component" value="Unassembled WGS sequence"/>
</dbReference>
<comment type="caution">
    <text evidence="1">The sequence shown here is derived from an EMBL/GenBank/DDBJ whole genome shotgun (WGS) entry which is preliminary data.</text>
</comment>
<organism evidence="1 2">
    <name type="scientific">Helianthus annuus</name>
    <name type="common">Common sunflower</name>
    <dbReference type="NCBI Taxonomy" id="4232"/>
    <lineage>
        <taxon>Eukaryota</taxon>
        <taxon>Viridiplantae</taxon>
        <taxon>Streptophyta</taxon>
        <taxon>Embryophyta</taxon>
        <taxon>Tracheophyta</taxon>
        <taxon>Spermatophyta</taxon>
        <taxon>Magnoliopsida</taxon>
        <taxon>eudicotyledons</taxon>
        <taxon>Gunneridae</taxon>
        <taxon>Pentapetalae</taxon>
        <taxon>asterids</taxon>
        <taxon>campanulids</taxon>
        <taxon>Asterales</taxon>
        <taxon>Asteraceae</taxon>
        <taxon>Asteroideae</taxon>
        <taxon>Heliantheae alliance</taxon>
        <taxon>Heliantheae</taxon>
        <taxon>Helianthus</taxon>
    </lineage>
</organism>
<protein>
    <submittedName>
        <fullName evidence="1">Uncharacterized protein</fullName>
    </submittedName>
</protein>
<sequence>MRQFLLSLLGFPHLTFPFHRFTHLPSPSSSLTPPVAGGGIPAPVYPARRHAHTPNTLLLPMTPPPPSFSLSRTLFSTGERTVLRQRRTSDGGFDGGSVANTLQIDPSDLLPVPAFRLDQWGCILFYADGRGSQEPHSGGD</sequence>
<dbReference type="EMBL" id="MNCJ02000329">
    <property type="protein sequence ID" value="KAF5768484.1"/>
    <property type="molecule type" value="Genomic_DNA"/>
</dbReference>